<sequence length="126" mass="13178">MSAVAHWDAPVVGREPRTRRHLHLVPAQSQVSAAGEGAVRLTIRGRRLVAALVLAAIVGGGWGVGQAFAGGSSSSELVVRSGQTLSEVAHAAYPQLPVGEAVYRIQRANGLNSLQVSEGQRLVVPR</sequence>
<dbReference type="AlphaFoldDB" id="A0A3D9UQD5"/>
<dbReference type="Proteomes" id="UP000256253">
    <property type="component" value="Unassembled WGS sequence"/>
</dbReference>
<keyword evidence="4" id="KW-1185">Reference proteome</keyword>
<dbReference type="Pfam" id="PF01476">
    <property type="entry name" value="LysM"/>
    <property type="match status" value="1"/>
</dbReference>
<feature type="domain" description="LysM" evidence="2">
    <location>
        <begin position="78"/>
        <end position="125"/>
    </location>
</feature>
<keyword evidence="1" id="KW-0812">Transmembrane</keyword>
<evidence type="ECO:0000259" key="2">
    <source>
        <dbReference type="Pfam" id="PF01476"/>
    </source>
</evidence>
<evidence type="ECO:0000256" key="1">
    <source>
        <dbReference type="SAM" id="Phobius"/>
    </source>
</evidence>
<keyword evidence="1" id="KW-0472">Membrane</keyword>
<organism evidence="3 4">
    <name type="scientific">Calidifontibacter indicus</name>
    <dbReference type="NCBI Taxonomy" id="419650"/>
    <lineage>
        <taxon>Bacteria</taxon>
        <taxon>Bacillati</taxon>
        <taxon>Actinomycetota</taxon>
        <taxon>Actinomycetes</taxon>
        <taxon>Micrococcales</taxon>
        <taxon>Dermacoccaceae</taxon>
        <taxon>Calidifontibacter</taxon>
    </lineage>
</organism>
<evidence type="ECO:0000313" key="4">
    <source>
        <dbReference type="Proteomes" id="UP000256253"/>
    </source>
</evidence>
<dbReference type="RefSeq" id="WP_147301387.1">
    <property type="nucleotide sequence ID" value="NZ_QTUA01000001.1"/>
</dbReference>
<evidence type="ECO:0000313" key="3">
    <source>
        <dbReference type="EMBL" id="REF31539.1"/>
    </source>
</evidence>
<keyword evidence="1" id="KW-1133">Transmembrane helix</keyword>
<proteinExistence type="predicted"/>
<dbReference type="OrthoDB" id="4869632at2"/>
<reference evidence="3 4" key="1">
    <citation type="submission" date="2018-08" db="EMBL/GenBank/DDBJ databases">
        <title>Sequencing the genomes of 1000 actinobacteria strains.</title>
        <authorList>
            <person name="Klenk H.-P."/>
        </authorList>
    </citation>
    <scope>NUCLEOTIDE SEQUENCE [LARGE SCALE GENOMIC DNA]</scope>
    <source>
        <strain evidence="3 4">DSM 22967</strain>
    </source>
</reference>
<dbReference type="Gene3D" id="3.10.350.10">
    <property type="entry name" value="LysM domain"/>
    <property type="match status" value="1"/>
</dbReference>
<protein>
    <recommendedName>
        <fullName evidence="2">LysM domain-containing protein</fullName>
    </recommendedName>
</protein>
<comment type="caution">
    <text evidence="3">The sequence shown here is derived from an EMBL/GenBank/DDBJ whole genome shotgun (WGS) entry which is preliminary data.</text>
</comment>
<feature type="transmembrane region" description="Helical" evidence="1">
    <location>
        <begin position="48"/>
        <end position="69"/>
    </location>
</feature>
<accession>A0A3D9UQD5</accession>
<name>A0A3D9UQD5_9MICO</name>
<dbReference type="EMBL" id="QTUA01000001">
    <property type="protein sequence ID" value="REF31539.1"/>
    <property type="molecule type" value="Genomic_DNA"/>
</dbReference>
<dbReference type="InterPro" id="IPR036779">
    <property type="entry name" value="LysM_dom_sf"/>
</dbReference>
<dbReference type="InterPro" id="IPR018392">
    <property type="entry name" value="LysM"/>
</dbReference>
<gene>
    <name evidence="3" type="ORF">DFJ65_2608</name>
</gene>